<protein>
    <submittedName>
        <fullName evidence="5">Ig-like domain-containing protein</fullName>
    </submittedName>
</protein>
<dbReference type="AlphaFoldDB" id="A0A914YL03"/>
<dbReference type="WBParaSite" id="PSU_v2.g2103.t1">
    <property type="protein sequence ID" value="PSU_v2.g2103.t1"/>
    <property type="gene ID" value="PSU_v2.g2103"/>
</dbReference>
<proteinExistence type="predicted"/>
<evidence type="ECO:0000256" key="2">
    <source>
        <dbReference type="SAM" id="Phobius"/>
    </source>
</evidence>
<dbReference type="PROSITE" id="PS50835">
    <property type="entry name" value="IG_LIKE"/>
    <property type="match status" value="1"/>
</dbReference>
<dbReference type="InterPro" id="IPR007110">
    <property type="entry name" value="Ig-like_dom"/>
</dbReference>
<keyword evidence="2" id="KW-1133">Transmembrane helix</keyword>
<reference evidence="5" key="1">
    <citation type="submission" date="2022-11" db="UniProtKB">
        <authorList>
            <consortium name="WormBaseParasite"/>
        </authorList>
    </citation>
    <scope>IDENTIFICATION</scope>
</reference>
<dbReference type="Proteomes" id="UP000887577">
    <property type="component" value="Unplaced"/>
</dbReference>
<keyword evidence="4" id="KW-1185">Reference proteome</keyword>
<evidence type="ECO:0000313" key="4">
    <source>
        <dbReference type="Proteomes" id="UP000887577"/>
    </source>
</evidence>
<feature type="compositionally biased region" description="Acidic residues" evidence="1">
    <location>
        <begin position="151"/>
        <end position="178"/>
    </location>
</feature>
<evidence type="ECO:0000259" key="3">
    <source>
        <dbReference type="PROSITE" id="PS50835"/>
    </source>
</evidence>
<evidence type="ECO:0000313" key="5">
    <source>
        <dbReference type="WBParaSite" id="PSU_v2.g2103.t1"/>
    </source>
</evidence>
<accession>A0A914YL03</accession>
<feature type="region of interest" description="Disordered" evidence="1">
    <location>
        <begin position="151"/>
        <end position="184"/>
    </location>
</feature>
<keyword evidence="2" id="KW-0472">Membrane</keyword>
<sequence length="184" mass="20740">MAGGAVSRTLIRAGGFRVFPKSLNELDIRAIDGNMLLLQCPDIETNETIIWTINGEQFTRKQATWRRYLVGNDLALFPADSTEDYGIFECYAGEEIIGQGTLFVETQIHAIGEGFVHYCLVGCGVLLTQIIGLILYLLYLNYIAKAAEKDNEEVANEQNDEEEEFISEAENDDDEQTEEFQQKQ</sequence>
<keyword evidence="2" id="KW-0812">Transmembrane</keyword>
<name>A0A914YL03_9BILA</name>
<evidence type="ECO:0000256" key="1">
    <source>
        <dbReference type="SAM" id="MobiDB-lite"/>
    </source>
</evidence>
<feature type="domain" description="Ig-like" evidence="3">
    <location>
        <begin position="20"/>
        <end position="109"/>
    </location>
</feature>
<feature type="transmembrane region" description="Helical" evidence="2">
    <location>
        <begin position="115"/>
        <end position="139"/>
    </location>
</feature>
<organism evidence="4 5">
    <name type="scientific">Panagrolaimus superbus</name>
    <dbReference type="NCBI Taxonomy" id="310955"/>
    <lineage>
        <taxon>Eukaryota</taxon>
        <taxon>Metazoa</taxon>
        <taxon>Ecdysozoa</taxon>
        <taxon>Nematoda</taxon>
        <taxon>Chromadorea</taxon>
        <taxon>Rhabditida</taxon>
        <taxon>Tylenchina</taxon>
        <taxon>Panagrolaimomorpha</taxon>
        <taxon>Panagrolaimoidea</taxon>
        <taxon>Panagrolaimidae</taxon>
        <taxon>Panagrolaimus</taxon>
    </lineage>
</organism>